<organism evidence="1 2">
    <name type="scientific">Ramlibacter cellulosilyticus</name>
    <dbReference type="NCBI Taxonomy" id="2764187"/>
    <lineage>
        <taxon>Bacteria</taxon>
        <taxon>Pseudomonadati</taxon>
        <taxon>Pseudomonadota</taxon>
        <taxon>Betaproteobacteria</taxon>
        <taxon>Burkholderiales</taxon>
        <taxon>Comamonadaceae</taxon>
        <taxon>Ramlibacter</taxon>
    </lineage>
</organism>
<comment type="caution">
    <text evidence="1">The sequence shown here is derived from an EMBL/GenBank/DDBJ whole genome shotgun (WGS) entry which is preliminary data.</text>
</comment>
<dbReference type="Proteomes" id="UP000608513">
    <property type="component" value="Unassembled WGS sequence"/>
</dbReference>
<evidence type="ECO:0000313" key="1">
    <source>
        <dbReference type="EMBL" id="MBC5786410.1"/>
    </source>
</evidence>
<reference evidence="1" key="1">
    <citation type="submission" date="2020-08" db="EMBL/GenBank/DDBJ databases">
        <title>Ramlibacter sp. USB13 16S ribosomal RNA gene genome sequencing and assembly.</title>
        <authorList>
            <person name="Kang M."/>
        </authorList>
    </citation>
    <scope>NUCLEOTIDE SEQUENCE</scope>
    <source>
        <strain evidence="1">USB13</strain>
    </source>
</reference>
<evidence type="ECO:0000313" key="2">
    <source>
        <dbReference type="Proteomes" id="UP000608513"/>
    </source>
</evidence>
<gene>
    <name evidence="1" type="ORF">H8N03_25985</name>
</gene>
<dbReference type="EMBL" id="JACORT010000032">
    <property type="protein sequence ID" value="MBC5786410.1"/>
    <property type="molecule type" value="Genomic_DNA"/>
</dbReference>
<sequence>VAALQESISDFVPADFSSDEGERTIHFGDKVRLANDYANGGTAGGVYEYMGTTQLLDLGEQDYADLGYWKEWQGTQLIPDGLNFTNSDSVAGGGVVVLNDLRSSVEASMTNVIVTAANVALSALESATVLAVADSSVESSGGSSFTGQGTSLAVNATIATNTILSEAAAFIEDSDVTTTNGDVAVAARNDSNIEATTLAAATSGANAVGVLLAFNTVGWKTQNVLFNSVDALLGDPLIANAFANQSPASVRAYLLDTTVDAEGAVVLVAESTAHIAAEVSNTATSAPAAIMGAGGMSAAFVLSSNMVNSTAEAYIDFTTAGAGNTIAAASVDVTASDDAAITAGTSLESSVSPTNDAAAGIINGLAGVLLDDYQYTSNSGVVDVTFGQRVRVADDFADADRAGKVY</sequence>
<protein>
    <submittedName>
        <fullName evidence="1">Uncharacterized protein</fullName>
    </submittedName>
</protein>
<keyword evidence="2" id="KW-1185">Reference proteome</keyword>
<feature type="non-terminal residue" evidence="1">
    <location>
        <position position="406"/>
    </location>
</feature>
<dbReference type="RefSeq" id="WP_187079154.1">
    <property type="nucleotide sequence ID" value="NZ_JACORT010000032.1"/>
</dbReference>
<accession>A0A923MW06</accession>
<dbReference type="AlphaFoldDB" id="A0A923MW06"/>
<dbReference type="InterPro" id="IPR047881">
    <property type="entry name" value="LktA_repeat"/>
</dbReference>
<feature type="non-terminal residue" evidence="1">
    <location>
        <position position="1"/>
    </location>
</feature>
<dbReference type="NCBIfam" id="NF012206">
    <property type="entry name" value="LktA_tand_53"/>
    <property type="match status" value="2"/>
</dbReference>
<proteinExistence type="predicted"/>
<name>A0A923MW06_9BURK</name>